<dbReference type="EMBL" id="BKCJ011363393">
    <property type="protein sequence ID" value="GFD25795.1"/>
    <property type="molecule type" value="Genomic_DNA"/>
</dbReference>
<proteinExistence type="predicted"/>
<gene>
    <name evidence="1" type="ORF">Tci_897764</name>
</gene>
<reference evidence="1" key="1">
    <citation type="journal article" date="2019" name="Sci. Rep.">
        <title>Draft genome of Tanacetum cinerariifolium, the natural source of mosquito coil.</title>
        <authorList>
            <person name="Yamashiro T."/>
            <person name="Shiraishi A."/>
            <person name="Satake H."/>
            <person name="Nakayama K."/>
        </authorList>
    </citation>
    <scope>NUCLEOTIDE SEQUENCE</scope>
</reference>
<protein>
    <submittedName>
        <fullName evidence="1">Uncharacterized protein</fullName>
    </submittedName>
</protein>
<feature type="non-terminal residue" evidence="1">
    <location>
        <position position="1"/>
    </location>
</feature>
<sequence length="38" mass="4323">DEEVGFCLEELEGASLKLETPLEEVEKDLGHHGVFYEM</sequence>
<organism evidence="1">
    <name type="scientific">Tanacetum cinerariifolium</name>
    <name type="common">Dalmatian daisy</name>
    <name type="synonym">Chrysanthemum cinerariifolium</name>
    <dbReference type="NCBI Taxonomy" id="118510"/>
    <lineage>
        <taxon>Eukaryota</taxon>
        <taxon>Viridiplantae</taxon>
        <taxon>Streptophyta</taxon>
        <taxon>Embryophyta</taxon>
        <taxon>Tracheophyta</taxon>
        <taxon>Spermatophyta</taxon>
        <taxon>Magnoliopsida</taxon>
        <taxon>eudicotyledons</taxon>
        <taxon>Gunneridae</taxon>
        <taxon>Pentapetalae</taxon>
        <taxon>asterids</taxon>
        <taxon>campanulids</taxon>
        <taxon>Asterales</taxon>
        <taxon>Asteraceae</taxon>
        <taxon>Asteroideae</taxon>
        <taxon>Anthemideae</taxon>
        <taxon>Anthemidinae</taxon>
        <taxon>Tanacetum</taxon>
    </lineage>
</organism>
<dbReference type="AlphaFoldDB" id="A0A699US89"/>
<accession>A0A699US89</accession>
<name>A0A699US89_TANCI</name>
<evidence type="ECO:0000313" key="1">
    <source>
        <dbReference type="EMBL" id="GFD25795.1"/>
    </source>
</evidence>
<comment type="caution">
    <text evidence="1">The sequence shown here is derived from an EMBL/GenBank/DDBJ whole genome shotgun (WGS) entry which is preliminary data.</text>
</comment>